<reference evidence="4 5" key="1">
    <citation type="journal article" date="2020" name="Int. J. Syst. Evol. Microbiol.">
        <title>Reclassification of Streptomyces castelarensis and Streptomyces sporoclivatus as later heterotypic synonyms of Streptomyces antimycoticus.</title>
        <authorList>
            <person name="Komaki H."/>
            <person name="Tamura T."/>
        </authorList>
    </citation>
    <scope>NUCLEOTIDE SEQUENCE [LARGE SCALE GENOMIC DNA]</scope>
    <source>
        <strain evidence="2 5">NBRC 100767</strain>
        <strain evidence="3 4">NBRC 12839</strain>
    </source>
</reference>
<dbReference type="AlphaFoldDB" id="A0A4D4K0M0"/>
<accession>A0A4D4K0M0</accession>
<name>A0A4D4K0M0_9ACTN</name>
<organism evidence="3 4">
    <name type="scientific">Streptomyces antimycoticus</name>
    <dbReference type="NCBI Taxonomy" id="68175"/>
    <lineage>
        <taxon>Bacteria</taxon>
        <taxon>Bacillati</taxon>
        <taxon>Actinomycetota</taxon>
        <taxon>Actinomycetes</taxon>
        <taxon>Kitasatosporales</taxon>
        <taxon>Streptomycetaceae</taxon>
        <taxon>Streptomyces</taxon>
        <taxon>Streptomyces violaceusniger group</taxon>
    </lineage>
</organism>
<dbReference type="EMBL" id="AP019620">
    <property type="protein sequence ID" value="BBJ46198.1"/>
    <property type="molecule type" value="Genomic_DNA"/>
</dbReference>
<feature type="compositionally biased region" description="Acidic residues" evidence="1">
    <location>
        <begin position="1"/>
        <end position="11"/>
    </location>
</feature>
<sequence length="86" mass="9796">MPEFIEDEGEQERDREADDQRQQREGEGVPPRRGELRIVQDPGEVGGADPFGDEPGVYFWKAITTARIAGYQENSAKQTRPPRRKP</sequence>
<protein>
    <submittedName>
        <fullName evidence="3">Uncharacterized protein</fullName>
    </submittedName>
</protein>
<gene>
    <name evidence="3" type="ORF">SANT12839_011180</name>
    <name evidence="2" type="ORF">SSPO_089160</name>
</gene>
<evidence type="ECO:0000313" key="2">
    <source>
        <dbReference type="EMBL" id="BBJ46198.1"/>
    </source>
</evidence>
<dbReference type="Proteomes" id="UP000463951">
    <property type="component" value="Chromosome"/>
</dbReference>
<evidence type="ECO:0000313" key="3">
    <source>
        <dbReference type="EMBL" id="GDY40236.1"/>
    </source>
</evidence>
<dbReference type="Proteomes" id="UP000299290">
    <property type="component" value="Unassembled WGS sequence"/>
</dbReference>
<evidence type="ECO:0000256" key="1">
    <source>
        <dbReference type="SAM" id="MobiDB-lite"/>
    </source>
</evidence>
<evidence type="ECO:0000313" key="4">
    <source>
        <dbReference type="Proteomes" id="UP000299290"/>
    </source>
</evidence>
<proteinExistence type="predicted"/>
<keyword evidence="4" id="KW-1185">Reference proteome</keyword>
<feature type="compositionally biased region" description="Basic and acidic residues" evidence="1">
    <location>
        <begin position="12"/>
        <end position="38"/>
    </location>
</feature>
<feature type="region of interest" description="Disordered" evidence="1">
    <location>
        <begin position="1"/>
        <end position="54"/>
    </location>
</feature>
<evidence type="ECO:0000313" key="5">
    <source>
        <dbReference type="Proteomes" id="UP000463951"/>
    </source>
</evidence>
<dbReference type="EMBL" id="BJHV01000001">
    <property type="protein sequence ID" value="GDY40236.1"/>
    <property type="molecule type" value="Genomic_DNA"/>
</dbReference>